<dbReference type="InterPro" id="IPR035979">
    <property type="entry name" value="RBD_domain_sf"/>
</dbReference>
<gene>
    <name evidence="11" type="ORF">LCOR_01480.1</name>
</gene>
<dbReference type="Gene3D" id="3.30.70.330">
    <property type="match status" value="1"/>
</dbReference>
<protein>
    <recommendedName>
        <fullName evidence="10">RRM Nup35-type domain-containing protein</fullName>
    </recommendedName>
</protein>
<dbReference type="OrthoDB" id="3365060at2759"/>
<dbReference type="SUPFAM" id="SSF54928">
    <property type="entry name" value="RNA-binding domain, RBD"/>
    <property type="match status" value="1"/>
</dbReference>
<evidence type="ECO:0000313" key="12">
    <source>
        <dbReference type="Proteomes" id="UP000027586"/>
    </source>
</evidence>
<evidence type="ECO:0000256" key="5">
    <source>
        <dbReference type="ARBA" id="ARBA00023010"/>
    </source>
</evidence>
<accession>A0A068RJ46</accession>
<dbReference type="InterPro" id="IPR012677">
    <property type="entry name" value="Nucleotide-bd_a/b_plait_sf"/>
</dbReference>
<feature type="compositionally biased region" description="Polar residues" evidence="9">
    <location>
        <begin position="194"/>
        <end position="203"/>
    </location>
</feature>
<dbReference type="GO" id="GO:0051028">
    <property type="term" value="P:mRNA transport"/>
    <property type="evidence" value="ECO:0007669"/>
    <property type="project" value="UniProtKB-UniRule"/>
</dbReference>
<dbReference type="PANTHER" id="PTHR21527:SF6">
    <property type="entry name" value="NUCLEOPORIN NUP35"/>
    <property type="match status" value="1"/>
</dbReference>
<feature type="compositionally biased region" description="Low complexity" evidence="9">
    <location>
        <begin position="68"/>
        <end position="80"/>
    </location>
</feature>
<dbReference type="GO" id="GO:0017056">
    <property type="term" value="F:structural constituent of nuclear pore"/>
    <property type="evidence" value="ECO:0007669"/>
    <property type="project" value="TreeGrafter"/>
</dbReference>
<evidence type="ECO:0000313" key="11">
    <source>
        <dbReference type="EMBL" id="CDH49745.1"/>
    </source>
</evidence>
<keyword evidence="12" id="KW-1185">Reference proteome</keyword>
<feature type="domain" description="RRM Nup35-type" evidence="10">
    <location>
        <begin position="312"/>
        <end position="389"/>
    </location>
</feature>
<keyword evidence="4" id="KW-0653">Protein transport</keyword>
<dbReference type="GO" id="GO:0006607">
    <property type="term" value="P:NLS-bearing protein import into nucleus"/>
    <property type="evidence" value="ECO:0007669"/>
    <property type="project" value="TreeGrafter"/>
</dbReference>
<keyword evidence="5" id="KW-0811">Translocation</keyword>
<dbReference type="Pfam" id="PF05172">
    <property type="entry name" value="RRM_Nup35"/>
    <property type="match status" value="1"/>
</dbReference>
<comment type="subcellular location">
    <subcellularLocation>
        <location evidence="1">Nucleus</location>
        <location evidence="1">Nuclear pore complex</location>
    </subcellularLocation>
</comment>
<dbReference type="PANTHER" id="PTHR21527">
    <property type="entry name" value="NUCLEOPORIN NUP35"/>
    <property type="match status" value="1"/>
</dbReference>
<keyword evidence="2 8" id="KW-0813">Transport</keyword>
<dbReference type="Proteomes" id="UP000027586">
    <property type="component" value="Unassembled WGS sequence"/>
</dbReference>
<feature type="compositionally biased region" description="Polar residues" evidence="9">
    <location>
        <begin position="81"/>
        <end position="91"/>
    </location>
</feature>
<evidence type="ECO:0000256" key="8">
    <source>
        <dbReference type="PROSITE-ProRule" id="PRU00804"/>
    </source>
</evidence>
<comment type="caution">
    <text evidence="11">The sequence shown here is derived from an EMBL/GenBank/DDBJ whole genome shotgun (WGS) entry which is preliminary data.</text>
</comment>
<evidence type="ECO:0000259" key="10">
    <source>
        <dbReference type="PROSITE" id="PS51472"/>
    </source>
</evidence>
<sequence>MSGKEVVVQQLLYGLTHLQTTMAFSFGSGASTSTGFGHQRSNTSLFAPASSSQPSTGSFGSSGGSFGASGQNQQQQTSSGLFGSTNTAGSTTGFGGMSQQQPSGGGGLFGASTTTSQPATGGLFGGQQQQQQQQQQPSGGLFGSTTATNKLERIPVPSSIFTNAEKSQNKARDFEEESSLAIGERRTTLPRFLTSATSPSSSREGAAGGQSKRSSQERHPTTTTTSTSGLPYMHSNNQGIFGTTAHCSFGDGNSTKMEDEDTPPVASLWDVGVNPQRYISEPEKATAPSDLWTESVRHSGASRLATATFEKTSDGTIVKVFGFPPDMKTAIIEYFSQLGHIEERYQSVSNWMTFRYSSPDSAKRALESHGHVLQNTCMVGVVRANTMAG</sequence>
<dbReference type="STRING" id="1263082.A0A068RJ46"/>
<keyword evidence="7 8" id="KW-0539">Nucleus</keyword>
<dbReference type="VEuPathDB" id="FungiDB:LCOR_01480.1"/>
<dbReference type="CDD" id="cd12441">
    <property type="entry name" value="RRM_Nup53_like"/>
    <property type="match status" value="1"/>
</dbReference>
<evidence type="ECO:0000256" key="6">
    <source>
        <dbReference type="ARBA" id="ARBA00023132"/>
    </source>
</evidence>
<evidence type="ECO:0000256" key="2">
    <source>
        <dbReference type="ARBA" id="ARBA00022448"/>
    </source>
</evidence>
<evidence type="ECO:0000256" key="3">
    <source>
        <dbReference type="ARBA" id="ARBA00022816"/>
    </source>
</evidence>
<dbReference type="GO" id="GO:0006999">
    <property type="term" value="P:nuclear pore organization"/>
    <property type="evidence" value="ECO:0007669"/>
    <property type="project" value="TreeGrafter"/>
</dbReference>
<evidence type="ECO:0000256" key="9">
    <source>
        <dbReference type="SAM" id="MobiDB-lite"/>
    </source>
</evidence>
<dbReference type="InterPro" id="IPR007846">
    <property type="entry name" value="RRM_NUP35_dom"/>
</dbReference>
<dbReference type="EMBL" id="CBTN010000004">
    <property type="protein sequence ID" value="CDH49745.1"/>
    <property type="molecule type" value="Genomic_DNA"/>
</dbReference>
<dbReference type="GO" id="GO:0003676">
    <property type="term" value="F:nucleic acid binding"/>
    <property type="evidence" value="ECO:0007669"/>
    <property type="project" value="InterPro"/>
</dbReference>
<organism evidence="11 12">
    <name type="scientific">Lichtheimia corymbifera JMRC:FSU:9682</name>
    <dbReference type="NCBI Taxonomy" id="1263082"/>
    <lineage>
        <taxon>Eukaryota</taxon>
        <taxon>Fungi</taxon>
        <taxon>Fungi incertae sedis</taxon>
        <taxon>Mucoromycota</taxon>
        <taxon>Mucoromycotina</taxon>
        <taxon>Mucoromycetes</taxon>
        <taxon>Mucorales</taxon>
        <taxon>Lichtheimiaceae</taxon>
        <taxon>Lichtheimia</taxon>
    </lineage>
</organism>
<feature type="compositionally biased region" description="Low complexity" evidence="9">
    <location>
        <begin position="126"/>
        <end position="139"/>
    </location>
</feature>
<proteinExistence type="predicted"/>
<feature type="region of interest" description="Disordered" evidence="9">
    <location>
        <begin position="44"/>
        <end position="237"/>
    </location>
</feature>
<evidence type="ECO:0000256" key="4">
    <source>
        <dbReference type="ARBA" id="ARBA00022927"/>
    </source>
</evidence>
<dbReference type="PROSITE" id="PS51472">
    <property type="entry name" value="RRM_NUP35"/>
    <property type="match status" value="1"/>
</dbReference>
<dbReference type="AlphaFoldDB" id="A0A068RJ46"/>
<feature type="compositionally biased region" description="Low complexity" evidence="9">
    <location>
        <begin position="48"/>
        <end position="59"/>
    </location>
</feature>
<reference evidence="11" key="1">
    <citation type="submission" date="2013-08" db="EMBL/GenBank/DDBJ databases">
        <title>Gene expansion shapes genome architecture in the human pathogen Lichtheimia corymbifera: an evolutionary genomics analysis in the ancient terrestrial Mucorales (Mucoromycotina).</title>
        <authorList>
            <person name="Schwartze V.U."/>
            <person name="Winter S."/>
            <person name="Shelest E."/>
            <person name="Marcet-Houben M."/>
            <person name="Horn F."/>
            <person name="Wehner S."/>
            <person name="Hoffmann K."/>
            <person name="Riege K."/>
            <person name="Sammeth M."/>
            <person name="Nowrousian M."/>
            <person name="Valiante V."/>
            <person name="Linde J."/>
            <person name="Jacobsen I.D."/>
            <person name="Marz M."/>
            <person name="Brakhage A.A."/>
            <person name="Gabaldon T."/>
            <person name="Bocker S."/>
            <person name="Voigt K."/>
        </authorList>
    </citation>
    <scope>NUCLEOTIDE SEQUENCE [LARGE SCALE GENOMIC DNA]</scope>
    <source>
        <strain evidence="11">FSU 9682</strain>
    </source>
</reference>
<dbReference type="GO" id="GO:0005543">
    <property type="term" value="F:phospholipid binding"/>
    <property type="evidence" value="ECO:0007669"/>
    <property type="project" value="TreeGrafter"/>
</dbReference>
<evidence type="ECO:0000256" key="7">
    <source>
        <dbReference type="ARBA" id="ARBA00023242"/>
    </source>
</evidence>
<evidence type="ECO:0000256" key="1">
    <source>
        <dbReference type="ARBA" id="ARBA00004567"/>
    </source>
</evidence>
<keyword evidence="6 8" id="KW-0906">Nuclear pore complex</keyword>
<dbReference type="GO" id="GO:0044613">
    <property type="term" value="C:nuclear pore central transport channel"/>
    <property type="evidence" value="ECO:0007669"/>
    <property type="project" value="TreeGrafter"/>
</dbReference>
<dbReference type="GO" id="GO:0044615">
    <property type="term" value="C:nuclear pore nuclear basket"/>
    <property type="evidence" value="ECO:0007669"/>
    <property type="project" value="TreeGrafter"/>
</dbReference>
<keyword evidence="3 8" id="KW-0509">mRNA transport</keyword>
<name>A0A068RJ46_9FUNG</name>